<evidence type="ECO:0000256" key="2">
    <source>
        <dbReference type="SAM" id="MobiDB-lite"/>
    </source>
</evidence>
<keyword evidence="1" id="KW-0175">Coiled coil</keyword>
<feature type="coiled-coil region" evidence="1">
    <location>
        <begin position="472"/>
        <end position="499"/>
    </location>
</feature>
<evidence type="ECO:0000313" key="4">
    <source>
        <dbReference type="Proteomes" id="UP000241107"/>
    </source>
</evidence>
<dbReference type="GeneID" id="36568174"/>
<dbReference type="OrthoDB" id="4091342at2759"/>
<comment type="caution">
    <text evidence="3">The sequence shown here is derived from an EMBL/GenBank/DDBJ whole genome shotgun (WGS) entry which is preliminary data.</text>
</comment>
<feature type="compositionally biased region" description="Polar residues" evidence="2">
    <location>
        <begin position="12"/>
        <end position="22"/>
    </location>
</feature>
<keyword evidence="4" id="KW-1185">Reference proteome</keyword>
<dbReference type="EMBL" id="PYFQ01000018">
    <property type="protein sequence ID" value="PSK35124.1"/>
    <property type="molecule type" value="Genomic_DNA"/>
</dbReference>
<dbReference type="AlphaFoldDB" id="A0A2P7YGP9"/>
<dbReference type="Proteomes" id="UP000241107">
    <property type="component" value="Unassembled WGS sequence"/>
</dbReference>
<gene>
    <name evidence="3" type="ORF">C7M61_004787</name>
</gene>
<feature type="region of interest" description="Disordered" evidence="2">
    <location>
        <begin position="1"/>
        <end position="24"/>
    </location>
</feature>
<evidence type="ECO:0000313" key="3">
    <source>
        <dbReference type="EMBL" id="PSK35124.1"/>
    </source>
</evidence>
<dbReference type="VEuPathDB" id="FungiDB:C7M61_004787"/>
<proteinExistence type="predicted"/>
<dbReference type="RefSeq" id="XP_024711660.1">
    <property type="nucleotide sequence ID" value="XM_024860103.1"/>
</dbReference>
<reference evidence="3 4" key="1">
    <citation type="submission" date="2018-03" db="EMBL/GenBank/DDBJ databases">
        <title>Candida pseudohaemulonii genome assembly and annotation.</title>
        <authorList>
            <person name="Munoz J.F."/>
            <person name="Gade L.G."/>
            <person name="Chow N.A."/>
            <person name="Litvintseva A.P."/>
            <person name="Loparev V.N."/>
            <person name="Cuomo C.A."/>
        </authorList>
    </citation>
    <scope>NUCLEOTIDE SEQUENCE [LARGE SCALE GENOMIC DNA]</scope>
    <source>
        <strain evidence="3 4">B12108</strain>
    </source>
</reference>
<organism evidence="3 4">
    <name type="scientific">Candidozyma pseudohaemuli</name>
    <dbReference type="NCBI Taxonomy" id="418784"/>
    <lineage>
        <taxon>Eukaryota</taxon>
        <taxon>Fungi</taxon>
        <taxon>Dikarya</taxon>
        <taxon>Ascomycota</taxon>
        <taxon>Saccharomycotina</taxon>
        <taxon>Pichiomycetes</taxon>
        <taxon>Metschnikowiaceae</taxon>
        <taxon>Candidozyma</taxon>
    </lineage>
</organism>
<protein>
    <submittedName>
        <fullName evidence="3">Uncharacterized protein</fullName>
    </submittedName>
</protein>
<name>A0A2P7YGP9_9ASCO</name>
<accession>A0A2P7YGP9</accession>
<sequence>MSSVSVVRATGGKNTHGYSRSTVPVKFQPPQEKADFSSSLPWKVDFFNLDNDNYVLVNLLAKLWNYPSSYQVIAKIVKKSGIRKGEFLHKTDEKLNGLLLAENLITPLEARSQLFYVSLKFIHSVVQNENVLVGHDELVTNTAIRQRPIIPPTDDDTITISQVFPHYGNEDNVIPKDHATFTTLTPLTKLQVYKHEGNYRRVYGTSLSAYERELILGSNNYAAFNPNLILETEPVDQISASKKPLGRTRRHIASVDPNSLDVSENILPGNGAIPEFLVGALCKVPNYFVSNGLMNSQQTALINTYKPHLTDLQLNFSDSKGTKQVLQLFMNNDQEALNSRYYYYKSYRGPGSGNYKDAALVNRINKIRMFNKDSLPETNAVTHLPSHKVQKPLRKRFDRGVKGLIHDFYTPDNVEVVVNRQRQFAEDFENLEMLHSTVLFNVLANSYREVSQLTWANFYKFRMIDFEKLYAIDRQEKRRTRKEELLSEYEKTRLNAESRGLAPPQPTRELAELMKPDITDRFTLPTDHAEIMRKLPLELRGQDGDPVSQISKPIRYVATYPDKQLPEVLNQIEVVKLPNANLLAWDNIKKYRETRAWL</sequence>
<evidence type="ECO:0000256" key="1">
    <source>
        <dbReference type="SAM" id="Coils"/>
    </source>
</evidence>